<accession>A0AC34Q3Y1</accession>
<name>A0AC34Q3Y1_9BILA</name>
<reference evidence="2" key="1">
    <citation type="submission" date="2022-11" db="UniProtKB">
        <authorList>
            <consortium name="WormBaseParasite"/>
        </authorList>
    </citation>
    <scope>IDENTIFICATION</scope>
</reference>
<sequence length="311" mass="34467">MQKILCLALLATFVAAQNDQVLTAPLCSTPADNKPMYDAYLNCLSGHLNKNSTAFDTELVQSAVLSTDKCFAGNGMEAKQIQKCIPQIPDFDESSMEHTQLLLDWISQEIYQQFQLSKCSERNPAWAENTAKCLENPGIPGYMQEHCGAVDVCTKTLDPMCQNQLKKIAPVTCACLKSSGEQLKSKLSNITNVLQEIFANREKRRSHGHGRMHSGVITRIEIDQCSTAIREQLITPANDWFKTIQTSLNKCVGVNLPFDTAINAFCKMTIQDMISSKSSKNLEIGFQFLAALVDALSQRVARFCPGPFCNL</sequence>
<evidence type="ECO:0000313" key="2">
    <source>
        <dbReference type="WBParaSite" id="JU765_v2.g12425.t1"/>
    </source>
</evidence>
<proteinExistence type="predicted"/>
<evidence type="ECO:0000313" key="1">
    <source>
        <dbReference type="Proteomes" id="UP000887576"/>
    </source>
</evidence>
<dbReference type="WBParaSite" id="JU765_v2.g12425.t1">
    <property type="protein sequence ID" value="JU765_v2.g12425.t1"/>
    <property type="gene ID" value="JU765_v2.g12425"/>
</dbReference>
<protein>
    <submittedName>
        <fullName evidence="2">Secreted protein</fullName>
    </submittedName>
</protein>
<dbReference type="Proteomes" id="UP000887576">
    <property type="component" value="Unplaced"/>
</dbReference>
<organism evidence="1 2">
    <name type="scientific">Panagrolaimus sp. JU765</name>
    <dbReference type="NCBI Taxonomy" id="591449"/>
    <lineage>
        <taxon>Eukaryota</taxon>
        <taxon>Metazoa</taxon>
        <taxon>Ecdysozoa</taxon>
        <taxon>Nematoda</taxon>
        <taxon>Chromadorea</taxon>
        <taxon>Rhabditida</taxon>
        <taxon>Tylenchina</taxon>
        <taxon>Panagrolaimomorpha</taxon>
        <taxon>Panagrolaimoidea</taxon>
        <taxon>Panagrolaimidae</taxon>
        <taxon>Panagrolaimus</taxon>
    </lineage>
</organism>